<dbReference type="EMBL" id="AP014924">
    <property type="protein sequence ID" value="BAS28887.1"/>
    <property type="molecule type" value="Genomic_DNA"/>
</dbReference>
<reference evidence="2" key="1">
    <citation type="submission" date="2015-07" db="EMBL/GenBank/DDBJ databases">
        <title>Complete genome sequence and phylogenetic analysis of Limnochorda pilosa.</title>
        <authorList>
            <person name="Watanabe M."/>
            <person name="Kojima H."/>
            <person name="Fukui M."/>
        </authorList>
    </citation>
    <scope>NUCLEOTIDE SEQUENCE [LARGE SCALE GENOMIC DNA]</scope>
    <source>
        <strain evidence="2">HC45</strain>
    </source>
</reference>
<evidence type="ECO:0008006" key="3">
    <source>
        <dbReference type="Google" id="ProtNLM"/>
    </source>
</evidence>
<dbReference type="STRING" id="1555112.LIP_3058"/>
<evidence type="ECO:0000313" key="2">
    <source>
        <dbReference type="Proteomes" id="UP000065807"/>
    </source>
</evidence>
<sequence>MRLLVLSNGHGEDLLARTLVSALQARAAEVGVALEVWAFPLVGEGLAWTASEPGRRAVPEPLGAAAEERGGRPWKVVGVQAAMPSGGFLLEGSGGLWKDLRAGLLGLAARQARSVRGLGRQADWVLAVGDVVPLAAGILLARRPTVFVSTAKSERIRGFGRAERRLMRRARLVFARDPESARALADAGVPARYAGNLMMDALEAGPLPEAATDGLVVALLPGSHADAYDNLAVMGRVAMAVAACWPGPARFLVPLAAGLDPVRAQDALASGGWRAAGGPPQEGPGAAPAAEAGGRWFETGSAARGGPLLWMGQGLFGSVLHGCHLVVGLAGTANEQAAGLGKPVVTFPGPGIQATEAFLADQRRLLGEAVVVAPPDPDAVAREICRIASDPAAYRRMSEAGRAVMGRAGAAGRMAGQIVAAFGGGEGPFGPAEKIRP</sequence>
<dbReference type="Proteomes" id="UP000065807">
    <property type="component" value="Chromosome"/>
</dbReference>
<gene>
    <name evidence="1" type="ORF">LIP_3058</name>
</gene>
<dbReference type="KEGG" id="lpil:LIP_3058"/>
<evidence type="ECO:0000313" key="1">
    <source>
        <dbReference type="EMBL" id="BAS28887.1"/>
    </source>
</evidence>
<dbReference type="NCBIfam" id="TIGR03492">
    <property type="entry name" value="lipid-A-disaccharide synthase-related protein"/>
    <property type="match status" value="1"/>
</dbReference>
<proteinExistence type="predicted"/>
<dbReference type="AlphaFoldDB" id="A0A0K2SPF9"/>
<reference evidence="2" key="2">
    <citation type="journal article" date="2016" name="Int. J. Syst. Evol. Microbiol.">
        <title>Complete genome sequence and cell structure of Limnochorda pilosa, a Gram-negative spore-former within the phylum Firmicutes.</title>
        <authorList>
            <person name="Watanabe M."/>
            <person name="Kojima H."/>
            <person name="Fukui M."/>
        </authorList>
    </citation>
    <scope>NUCLEOTIDE SEQUENCE [LARGE SCALE GENOMIC DNA]</scope>
    <source>
        <strain evidence="2">HC45</strain>
    </source>
</reference>
<dbReference type="Gene3D" id="3.40.50.2000">
    <property type="entry name" value="Glycogen Phosphorylase B"/>
    <property type="match status" value="1"/>
</dbReference>
<dbReference type="SUPFAM" id="SSF53756">
    <property type="entry name" value="UDP-Glycosyltransferase/glycogen phosphorylase"/>
    <property type="match status" value="2"/>
</dbReference>
<dbReference type="PANTHER" id="PTHR39517">
    <property type="entry name" value="SLL0192 PROTEIN"/>
    <property type="match status" value="1"/>
</dbReference>
<name>A0A0K2SPF9_LIMPI</name>
<keyword evidence="2" id="KW-1185">Reference proteome</keyword>
<dbReference type="PATRIC" id="fig|1555112.3.peg.3105"/>
<organism evidence="1 2">
    <name type="scientific">Limnochorda pilosa</name>
    <dbReference type="NCBI Taxonomy" id="1555112"/>
    <lineage>
        <taxon>Bacteria</taxon>
        <taxon>Bacillati</taxon>
        <taxon>Bacillota</taxon>
        <taxon>Limnochordia</taxon>
        <taxon>Limnochordales</taxon>
        <taxon>Limnochordaceae</taxon>
        <taxon>Limnochorda</taxon>
    </lineage>
</organism>
<dbReference type="InterPro" id="IPR019994">
    <property type="entry name" value="Lipid-A-disac_synthase-rel_put"/>
</dbReference>
<dbReference type="PANTHER" id="PTHR39517:SF1">
    <property type="entry name" value="LIPID-A-DISACCHARIDE SYNTHASE"/>
    <property type="match status" value="1"/>
</dbReference>
<protein>
    <recommendedName>
        <fullName evidence="3">Lipid-A-disaccharide synthase</fullName>
    </recommendedName>
</protein>
<accession>A0A0K2SPF9</accession>